<dbReference type="AlphaFoldDB" id="A0A1H7LPF2"/>
<sequence length="29" mass="3256">MNRTIKENLGFMTELAAYLTIAALIVMNL</sequence>
<keyword evidence="1" id="KW-0812">Transmembrane</keyword>
<name>A0A1H7LPF2_RUMAL</name>
<accession>A0A1H7LPF2</accession>
<keyword evidence="1" id="KW-1133">Transmembrane helix</keyword>
<protein>
    <submittedName>
        <fullName evidence="2">Uncharacterized protein</fullName>
    </submittedName>
</protein>
<dbReference type="Proteomes" id="UP000186015">
    <property type="component" value="Unassembled WGS sequence"/>
</dbReference>
<proteinExistence type="predicted"/>
<evidence type="ECO:0000256" key="1">
    <source>
        <dbReference type="SAM" id="Phobius"/>
    </source>
</evidence>
<evidence type="ECO:0000313" key="2">
    <source>
        <dbReference type="EMBL" id="SEL00833.1"/>
    </source>
</evidence>
<gene>
    <name evidence="2" type="ORF">SAMN05216469_109105</name>
</gene>
<dbReference type="EMBL" id="FOAT01000009">
    <property type="protein sequence ID" value="SEL00833.1"/>
    <property type="molecule type" value="Genomic_DNA"/>
</dbReference>
<keyword evidence="1" id="KW-0472">Membrane</keyword>
<reference evidence="2 3" key="1">
    <citation type="submission" date="2016-10" db="EMBL/GenBank/DDBJ databases">
        <authorList>
            <person name="de Groot N.N."/>
        </authorList>
    </citation>
    <scope>NUCLEOTIDE SEQUENCE [LARGE SCALE GENOMIC DNA]</scope>
    <source>
        <strain evidence="2 3">KH2T6</strain>
    </source>
</reference>
<organism evidence="2 3">
    <name type="scientific">Ruminococcus albus</name>
    <dbReference type="NCBI Taxonomy" id="1264"/>
    <lineage>
        <taxon>Bacteria</taxon>
        <taxon>Bacillati</taxon>
        <taxon>Bacillota</taxon>
        <taxon>Clostridia</taxon>
        <taxon>Eubacteriales</taxon>
        <taxon>Oscillospiraceae</taxon>
        <taxon>Ruminococcus</taxon>
    </lineage>
</organism>
<feature type="transmembrane region" description="Helical" evidence="1">
    <location>
        <begin position="9"/>
        <end position="27"/>
    </location>
</feature>
<evidence type="ECO:0000313" key="3">
    <source>
        <dbReference type="Proteomes" id="UP000186015"/>
    </source>
</evidence>